<reference evidence="1" key="2">
    <citation type="submission" date="2015-06" db="UniProtKB">
        <authorList>
            <consortium name="EnsemblMetazoa"/>
        </authorList>
    </citation>
    <scope>IDENTIFICATION</scope>
</reference>
<name>T1H2V0_MEGSC</name>
<reference evidence="2" key="1">
    <citation type="submission" date="2013-02" db="EMBL/GenBank/DDBJ databases">
        <authorList>
            <person name="Hughes D."/>
        </authorList>
    </citation>
    <scope>NUCLEOTIDE SEQUENCE</scope>
    <source>
        <strain>Durham</strain>
        <strain evidence="2">NC isolate 2 -- Noor lab</strain>
    </source>
</reference>
<accession>T1H2V0</accession>
<dbReference type="HOGENOM" id="CLU_3108805_0_0_1"/>
<dbReference type="AlphaFoldDB" id="T1H2V0"/>
<evidence type="ECO:0000313" key="1">
    <source>
        <dbReference type="EnsemblMetazoa" id="MESCA010556-PA"/>
    </source>
</evidence>
<keyword evidence="2" id="KW-1185">Reference proteome</keyword>
<dbReference type="Proteomes" id="UP000015102">
    <property type="component" value="Unassembled WGS sequence"/>
</dbReference>
<dbReference type="EnsemblMetazoa" id="MESCA010556-RA">
    <property type="protein sequence ID" value="MESCA010556-PA"/>
    <property type="gene ID" value="MESCA010556"/>
</dbReference>
<dbReference type="EMBL" id="CAQQ02191020">
    <property type="status" value="NOT_ANNOTATED_CDS"/>
    <property type="molecule type" value="Genomic_DNA"/>
</dbReference>
<proteinExistence type="predicted"/>
<sequence>MRQIFGINVELDITKKCTSYITMQINLTKSGQDFCAGWRIIMLRRRYLMPS</sequence>
<protein>
    <submittedName>
        <fullName evidence="1">Uncharacterized protein</fullName>
    </submittedName>
</protein>
<evidence type="ECO:0000313" key="2">
    <source>
        <dbReference type="Proteomes" id="UP000015102"/>
    </source>
</evidence>
<organism evidence="1 2">
    <name type="scientific">Megaselia scalaris</name>
    <name type="common">Humpbacked fly</name>
    <name type="synonym">Phora scalaris</name>
    <dbReference type="NCBI Taxonomy" id="36166"/>
    <lineage>
        <taxon>Eukaryota</taxon>
        <taxon>Metazoa</taxon>
        <taxon>Ecdysozoa</taxon>
        <taxon>Arthropoda</taxon>
        <taxon>Hexapoda</taxon>
        <taxon>Insecta</taxon>
        <taxon>Pterygota</taxon>
        <taxon>Neoptera</taxon>
        <taxon>Endopterygota</taxon>
        <taxon>Diptera</taxon>
        <taxon>Brachycera</taxon>
        <taxon>Muscomorpha</taxon>
        <taxon>Platypezoidea</taxon>
        <taxon>Phoridae</taxon>
        <taxon>Megaseliini</taxon>
        <taxon>Megaselia</taxon>
    </lineage>
</organism>